<evidence type="ECO:0000313" key="6">
    <source>
        <dbReference type="EMBL" id="MBF9072343.1"/>
    </source>
</evidence>
<feature type="compositionally biased region" description="Basic residues" evidence="2">
    <location>
        <begin position="26"/>
        <end position="43"/>
    </location>
</feature>
<organism evidence="6 7">
    <name type="scientific">Streptacidiphilus fuscans</name>
    <dbReference type="NCBI Taxonomy" id="2789292"/>
    <lineage>
        <taxon>Bacteria</taxon>
        <taxon>Bacillati</taxon>
        <taxon>Actinomycetota</taxon>
        <taxon>Actinomycetes</taxon>
        <taxon>Kitasatosporales</taxon>
        <taxon>Streptomycetaceae</taxon>
        <taxon>Streptacidiphilus</taxon>
    </lineage>
</organism>
<dbReference type="Gene3D" id="3.40.630.190">
    <property type="entry name" value="LCP protein"/>
    <property type="match status" value="1"/>
</dbReference>
<evidence type="ECO:0000259" key="4">
    <source>
        <dbReference type="Pfam" id="PF03816"/>
    </source>
</evidence>
<dbReference type="AlphaFoldDB" id="A0A931B8W1"/>
<keyword evidence="7" id="KW-1185">Reference proteome</keyword>
<dbReference type="PANTHER" id="PTHR33392:SF6">
    <property type="entry name" value="POLYISOPRENYL-TEICHOIC ACID--PEPTIDOGLYCAN TEICHOIC ACID TRANSFERASE TAGU"/>
    <property type="match status" value="1"/>
</dbReference>
<evidence type="ECO:0000256" key="2">
    <source>
        <dbReference type="SAM" id="MobiDB-lite"/>
    </source>
</evidence>
<accession>A0A931B8W1</accession>
<dbReference type="InterPro" id="IPR004474">
    <property type="entry name" value="LytR_CpsA_psr"/>
</dbReference>
<reference evidence="6" key="1">
    <citation type="submission" date="2020-11" db="EMBL/GenBank/DDBJ databases">
        <title>Isolation and identification of active actinomycetes.</title>
        <authorList>
            <person name="Yu B."/>
        </authorList>
    </citation>
    <scope>NUCLEOTIDE SEQUENCE</scope>
    <source>
        <strain evidence="6">NEAU-YB345</strain>
    </source>
</reference>
<feature type="transmembrane region" description="Helical" evidence="3">
    <location>
        <begin position="50"/>
        <end position="73"/>
    </location>
</feature>
<proteinExistence type="inferred from homology"/>
<feature type="region of interest" description="Disordered" evidence="2">
    <location>
        <begin position="1"/>
        <end position="43"/>
    </location>
</feature>
<dbReference type="Proteomes" id="UP000657385">
    <property type="component" value="Unassembled WGS sequence"/>
</dbReference>
<dbReference type="PANTHER" id="PTHR33392">
    <property type="entry name" value="POLYISOPRENYL-TEICHOIC ACID--PEPTIDOGLYCAN TEICHOIC ACID TRANSFERASE TAGU"/>
    <property type="match status" value="1"/>
</dbReference>
<protein>
    <submittedName>
        <fullName evidence="6">LCP family protein</fullName>
    </submittedName>
</protein>
<dbReference type="NCBIfam" id="TIGR00350">
    <property type="entry name" value="lytR_cpsA_psr"/>
    <property type="match status" value="1"/>
</dbReference>
<feature type="domain" description="Cell envelope-related transcriptional attenuator" evidence="4">
    <location>
        <begin position="134"/>
        <end position="301"/>
    </location>
</feature>
<keyword evidence="3" id="KW-0472">Membrane</keyword>
<feature type="region of interest" description="Disordered" evidence="2">
    <location>
        <begin position="387"/>
        <end position="410"/>
    </location>
</feature>
<dbReference type="Pfam" id="PF03816">
    <property type="entry name" value="LytR_cpsA_psr"/>
    <property type="match status" value="1"/>
</dbReference>
<comment type="caution">
    <text evidence="6">The sequence shown here is derived from an EMBL/GenBank/DDBJ whole genome shotgun (WGS) entry which is preliminary data.</text>
</comment>
<dbReference type="Gene3D" id="3.30.70.2390">
    <property type="match status" value="1"/>
</dbReference>
<dbReference type="InterPro" id="IPR027381">
    <property type="entry name" value="LytR/CpsA/Psr_C"/>
</dbReference>
<dbReference type="EMBL" id="JADPRT010000016">
    <property type="protein sequence ID" value="MBF9072343.1"/>
    <property type="molecule type" value="Genomic_DNA"/>
</dbReference>
<gene>
    <name evidence="6" type="ORF">I2501_30395</name>
</gene>
<keyword evidence="3" id="KW-1133">Transmembrane helix</keyword>
<comment type="similarity">
    <text evidence="1">Belongs to the LytR/CpsA/Psr (LCP) family.</text>
</comment>
<name>A0A931B8W1_9ACTN</name>
<sequence length="569" mass="59921">MQQKPSSGGELSDGQGVEESGGHAAAHSHRASRRTSRRTNGPKRRRWKRILLWTSGTLAFLILVAAGGLYFYVQKLNSNIKKGALNNGGVVHAAPPKPDRFGRTPLNILLIGSDGRNNSQDCTLGGACDNSLPHADVEMLVHLSADRSNASVLSIPRDTSVEISACTDSSGVLHPAHRDIITDSLNYGPGCTVDTWEDLTHIHIDHYMMIDFSGVVQMADAIGGVSVCTKENVRDSEVYTDATGTHDIGSHLELSAGTHVITGQQALEWLRTRHAWGDGSDIGRTKAQHLYLNSMVRSMKSLNTLLDPLTVNKLAVAATKSLSVDTGLGSVNALADLALELNKVATDRITTVTMPWAQDPADPTAHLVPTQDAFTIFNMLVNDIPLDKNGPSTTGAQPTPTPTPTAAPTQPVDKATVAVTVQNDSQQTGRGRMMTDYLVAHGFSQATVDLNSGQSSTTTLTYPSSEKAQAQAVASALGLPAKALTASGSGSGSASGLKLVIGSDWTSGTNYLAANPLPSAGALPTSAVTQNAASDTNDCMDVNPAPYTSFAPGQPHYIYSWVGSTPPSN</sequence>
<keyword evidence="3" id="KW-0812">Transmembrane</keyword>
<evidence type="ECO:0000313" key="7">
    <source>
        <dbReference type="Proteomes" id="UP000657385"/>
    </source>
</evidence>
<dbReference type="InterPro" id="IPR050922">
    <property type="entry name" value="LytR/CpsA/Psr_CW_biosynth"/>
</dbReference>
<evidence type="ECO:0000256" key="1">
    <source>
        <dbReference type="ARBA" id="ARBA00006068"/>
    </source>
</evidence>
<evidence type="ECO:0000259" key="5">
    <source>
        <dbReference type="Pfam" id="PF13399"/>
    </source>
</evidence>
<dbReference type="Pfam" id="PF13399">
    <property type="entry name" value="LytR_C"/>
    <property type="match status" value="1"/>
</dbReference>
<feature type="domain" description="LytR/CpsA/Psr regulator C-terminal" evidence="5">
    <location>
        <begin position="416"/>
        <end position="505"/>
    </location>
</feature>
<evidence type="ECO:0000256" key="3">
    <source>
        <dbReference type="SAM" id="Phobius"/>
    </source>
</evidence>